<proteinExistence type="predicted"/>
<gene>
    <name evidence="1" type="ORF">GCM10022292_05190</name>
</gene>
<evidence type="ECO:0008006" key="3">
    <source>
        <dbReference type="Google" id="ProtNLM"/>
    </source>
</evidence>
<reference evidence="2" key="1">
    <citation type="journal article" date="2019" name="Int. J. Syst. Evol. Microbiol.">
        <title>The Global Catalogue of Microorganisms (GCM) 10K type strain sequencing project: providing services to taxonomists for standard genome sequencing and annotation.</title>
        <authorList>
            <consortium name="The Broad Institute Genomics Platform"/>
            <consortium name="The Broad Institute Genome Sequencing Center for Infectious Disease"/>
            <person name="Wu L."/>
            <person name="Ma J."/>
        </authorList>
    </citation>
    <scope>NUCLEOTIDE SEQUENCE [LARGE SCALE GENOMIC DNA]</scope>
    <source>
        <strain evidence="2">JCM 17633</strain>
    </source>
</reference>
<sequence>MKKYILLLMTVFLCVSCSGQENKAKKGETKEANKAIAEVPKGSWKVDKEFDENGNLIRYDSIYSWSSSNMYNDLSPMDRDSLIESFRSRFFTNFSQFEDQGFEDIFSQDSLFSNRFFNDDFFGSSFGKDFMNIDKIREQMLKRQMEFLEKYQSEFIKPEDEN</sequence>
<dbReference type="Proteomes" id="UP001501682">
    <property type="component" value="Unassembled WGS sequence"/>
</dbReference>
<dbReference type="RefSeq" id="WP_344712357.1">
    <property type="nucleotide sequence ID" value="NZ_BAABCB010000005.1"/>
</dbReference>
<accession>A0ABP8CMD3</accession>
<keyword evidence="2" id="KW-1185">Reference proteome</keyword>
<protein>
    <recommendedName>
        <fullName evidence="3">Lipoprotein</fullName>
    </recommendedName>
</protein>
<evidence type="ECO:0000313" key="2">
    <source>
        <dbReference type="Proteomes" id="UP001501682"/>
    </source>
</evidence>
<name>A0ABP8CMD3_9FLAO</name>
<evidence type="ECO:0000313" key="1">
    <source>
        <dbReference type="EMBL" id="GAA4240902.1"/>
    </source>
</evidence>
<dbReference type="EMBL" id="BAABCB010000005">
    <property type="protein sequence ID" value="GAA4240902.1"/>
    <property type="molecule type" value="Genomic_DNA"/>
</dbReference>
<organism evidence="1 2">
    <name type="scientific">Winogradskyella damuponensis</name>
    <dbReference type="NCBI Taxonomy" id="943939"/>
    <lineage>
        <taxon>Bacteria</taxon>
        <taxon>Pseudomonadati</taxon>
        <taxon>Bacteroidota</taxon>
        <taxon>Flavobacteriia</taxon>
        <taxon>Flavobacteriales</taxon>
        <taxon>Flavobacteriaceae</taxon>
        <taxon>Winogradskyella</taxon>
    </lineage>
</organism>
<comment type="caution">
    <text evidence="1">The sequence shown here is derived from an EMBL/GenBank/DDBJ whole genome shotgun (WGS) entry which is preliminary data.</text>
</comment>